<dbReference type="InterPro" id="IPR003593">
    <property type="entry name" value="AAA+_ATPase"/>
</dbReference>
<dbReference type="GO" id="GO:0005524">
    <property type="term" value="F:ATP binding"/>
    <property type="evidence" value="ECO:0007669"/>
    <property type="project" value="UniProtKB-KW"/>
</dbReference>
<evidence type="ECO:0000256" key="4">
    <source>
        <dbReference type="ARBA" id="ARBA00022840"/>
    </source>
</evidence>
<dbReference type="Proteomes" id="UP001201873">
    <property type="component" value="Unassembled WGS sequence"/>
</dbReference>
<name>A0ABT0JZ80_9ACTN</name>
<keyword evidence="4 6" id="KW-0067">ATP-binding</keyword>
<reference evidence="6 7" key="1">
    <citation type="submission" date="2022-04" db="EMBL/GenBank/DDBJ databases">
        <title>Genome diversity in the genus Frankia.</title>
        <authorList>
            <person name="Carlos-Shanley C."/>
            <person name="Hahn D."/>
        </authorList>
    </citation>
    <scope>NUCLEOTIDE SEQUENCE [LARGE SCALE GENOMIC DNA]</scope>
    <source>
        <strain evidence="6 7">Ag45/Mut15</strain>
    </source>
</reference>
<dbReference type="InterPro" id="IPR017871">
    <property type="entry name" value="ABC_transporter-like_CS"/>
</dbReference>
<dbReference type="PROSITE" id="PS00211">
    <property type="entry name" value="ABC_TRANSPORTER_1"/>
    <property type="match status" value="1"/>
</dbReference>
<organism evidence="6 7">
    <name type="scientific">Frankia umida</name>
    <dbReference type="NCBI Taxonomy" id="573489"/>
    <lineage>
        <taxon>Bacteria</taxon>
        <taxon>Bacillati</taxon>
        <taxon>Actinomycetota</taxon>
        <taxon>Actinomycetes</taxon>
        <taxon>Frankiales</taxon>
        <taxon>Frankiaceae</taxon>
        <taxon>Frankia</taxon>
    </lineage>
</organism>
<dbReference type="SMART" id="SM00382">
    <property type="entry name" value="AAA"/>
    <property type="match status" value="1"/>
</dbReference>
<dbReference type="SUPFAM" id="SSF52540">
    <property type="entry name" value="P-loop containing nucleoside triphosphate hydrolases"/>
    <property type="match status" value="1"/>
</dbReference>
<dbReference type="Pfam" id="PF00005">
    <property type="entry name" value="ABC_tran"/>
    <property type="match status" value="1"/>
</dbReference>
<accession>A0ABT0JZ80</accession>
<evidence type="ECO:0000256" key="1">
    <source>
        <dbReference type="ARBA" id="ARBA00005417"/>
    </source>
</evidence>
<dbReference type="InterPro" id="IPR003439">
    <property type="entry name" value="ABC_transporter-like_ATP-bd"/>
</dbReference>
<dbReference type="InterPro" id="IPR027417">
    <property type="entry name" value="P-loop_NTPase"/>
</dbReference>
<keyword evidence="2" id="KW-0813">Transport</keyword>
<gene>
    <name evidence="6" type="ORF">MXD59_12175</name>
</gene>
<evidence type="ECO:0000313" key="6">
    <source>
        <dbReference type="EMBL" id="MCK9876522.1"/>
    </source>
</evidence>
<comment type="caution">
    <text evidence="6">The sequence shown here is derived from an EMBL/GenBank/DDBJ whole genome shotgun (WGS) entry which is preliminary data.</text>
</comment>
<proteinExistence type="inferred from homology"/>
<evidence type="ECO:0000256" key="3">
    <source>
        <dbReference type="ARBA" id="ARBA00022741"/>
    </source>
</evidence>
<evidence type="ECO:0000259" key="5">
    <source>
        <dbReference type="PROSITE" id="PS50893"/>
    </source>
</evidence>
<sequence>MEPGRVTGFLGPNGAGKTTTMRMMLGLDRPTRGEILVSGRPYVRFQEPLRQVGALLDPSAVHPGRRARDQLLVLARSNRIPDARVDELLDLVGLGAAARRRIGGFSLGMRQRLGLAAALLGDPQVLILDEPLNGLDAEGIQWVRGLLRDLADDGRVVLVASHLMNDMAVTADHLIIVGRGRLLADVSMTGFSARYGHGRVRLRTTRPERLGKALAADGFALTPVNGGAWEVPEARTEQVGAVAAREGVPLQELHLREDSLEEMFLRMTADSTEFAVAPGRAF</sequence>
<dbReference type="EMBL" id="JALKFT010000010">
    <property type="protein sequence ID" value="MCK9876522.1"/>
    <property type="molecule type" value="Genomic_DNA"/>
</dbReference>
<dbReference type="PANTHER" id="PTHR43335:SF4">
    <property type="entry name" value="ABC TRANSPORTER, ATP-BINDING PROTEIN"/>
    <property type="match status" value="1"/>
</dbReference>
<evidence type="ECO:0000313" key="7">
    <source>
        <dbReference type="Proteomes" id="UP001201873"/>
    </source>
</evidence>
<keyword evidence="7" id="KW-1185">Reference proteome</keyword>
<keyword evidence="3" id="KW-0547">Nucleotide-binding</keyword>
<dbReference type="Gene3D" id="3.40.50.300">
    <property type="entry name" value="P-loop containing nucleotide triphosphate hydrolases"/>
    <property type="match status" value="1"/>
</dbReference>
<protein>
    <submittedName>
        <fullName evidence="6">ATP-binding cassette domain-containing protein</fullName>
    </submittedName>
</protein>
<dbReference type="PANTHER" id="PTHR43335">
    <property type="entry name" value="ABC TRANSPORTER, ATP-BINDING PROTEIN"/>
    <property type="match status" value="1"/>
</dbReference>
<dbReference type="PROSITE" id="PS50893">
    <property type="entry name" value="ABC_TRANSPORTER_2"/>
    <property type="match status" value="1"/>
</dbReference>
<comment type="similarity">
    <text evidence="1">Belongs to the ABC transporter superfamily.</text>
</comment>
<feature type="domain" description="ABC transporter" evidence="5">
    <location>
        <begin position="1"/>
        <end position="204"/>
    </location>
</feature>
<evidence type="ECO:0000256" key="2">
    <source>
        <dbReference type="ARBA" id="ARBA00022448"/>
    </source>
</evidence>